<dbReference type="Pfam" id="PF01556">
    <property type="entry name" value="DnaJ_C"/>
    <property type="match status" value="1"/>
</dbReference>
<dbReference type="InterPro" id="IPR008971">
    <property type="entry name" value="HSP40/DnaJ_pept-bd"/>
</dbReference>
<keyword evidence="1" id="KW-0143">Chaperone</keyword>
<dbReference type="CDD" id="cd06257">
    <property type="entry name" value="DnaJ"/>
    <property type="match status" value="1"/>
</dbReference>
<protein>
    <submittedName>
        <fullName evidence="3">DnaJ C-terminal domain-containing protein</fullName>
    </submittedName>
</protein>
<organism evidence="3 4">
    <name type="scientific">Paraherbaspirillum soli</name>
    <dbReference type="NCBI Taxonomy" id="631222"/>
    <lineage>
        <taxon>Bacteria</taxon>
        <taxon>Pseudomonadati</taxon>
        <taxon>Pseudomonadota</taxon>
        <taxon>Betaproteobacteria</taxon>
        <taxon>Burkholderiales</taxon>
        <taxon>Oxalobacteraceae</taxon>
        <taxon>Paraherbaspirillum</taxon>
    </lineage>
</organism>
<proteinExistence type="predicted"/>
<keyword evidence="4" id="KW-1185">Reference proteome</keyword>
<dbReference type="SUPFAM" id="SSF49493">
    <property type="entry name" value="HSP40/DnaJ peptide-binding domain"/>
    <property type="match status" value="2"/>
</dbReference>
<comment type="caution">
    <text evidence="3">The sequence shown here is derived from an EMBL/GenBank/DDBJ whole genome shotgun (WGS) entry which is preliminary data.</text>
</comment>
<dbReference type="Gene3D" id="2.60.260.20">
    <property type="entry name" value="Urease metallochaperone UreE, N-terminal domain"/>
    <property type="match status" value="2"/>
</dbReference>
<reference evidence="4" key="1">
    <citation type="journal article" date="2019" name="Int. J. Syst. Evol. Microbiol.">
        <title>The Global Catalogue of Microorganisms (GCM) 10K type strain sequencing project: providing services to taxonomists for standard genome sequencing and annotation.</title>
        <authorList>
            <consortium name="The Broad Institute Genomics Platform"/>
            <consortium name="The Broad Institute Genome Sequencing Center for Infectious Disease"/>
            <person name="Wu L."/>
            <person name="Ma J."/>
        </authorList>
    </citation>
    <scope>NUCLEOTIDE SEQUENCE [LARGE SCALE GENOMIC DNA]</scope>
    <source>
        <strain evidence="4">JCM 17066</strain>
    </source>
</reference>
<dbReference type="Proteomes" id="UP001596045">
    <property type="component" value="Unassembled WGS sequence"/>
</dbReference>
<dbReference type="PANTHER" id="PTHR43096">
    <property type="entry name" value="DNAJ HOMOLOG 1, MITOCHONDRIAL-RELATED"/>
    <property type="match status" value="1"/>
</dbReference>
<feature type="domain" description="J" evidence="2">
    <location>
        <begin position="5"/>
        <end position="69"/>
    </location>
</feature>
<evidence type="ECO:0000313" key="4">
    <source>
        <dbReference type="Proteomes" id="UP001596045"/>
    </source>
</evidence>
<name>A0ABW0M916_9BURK</name>
<dbReference type="InterPro" id="IPR002939">
    <property type="entry name" value="DnaJ_C"/>
</dbReference>
<dbReference type="EMBL" id="JBHSMT010000009">
    <property type="protein sequence ID" value="MFC5473421.1"/>
    <property type="molecule type" value="Genomic_DNA"/>
</dbReference>
<dbReference type="CDD" id="cd10747">
    <property type="entry name" value="DnaJ_C"/>
    <property type="match status" value="1"/>
</dbReference>
<evidence type="ECO:0000313" key="3">
    <source>
        <dbReference type="EMBL" id="MFC5473421.1"/>
    </source>
</evidence>
<sequence length="307" mass="33724">MEFKDYYQTLGVDKSASPDEVKKAYRKLARKYHPDVSKEANADTRMKEVNEAYAVLSDPEKRVAYDQLGSGYRAGQEFQPPPDWDAGFEFSGADAGDASDFFANLFGHVGRGKHARSYQMRGEDHHAKILIDLADAYHGMVRPLTLQAAQIDARGQVVTKERTLNVKIPKGVKEGQHIRLSGQGGPGVGGAAPGDLYLEVHFKPNPRYRVEGRDVYEKTPVAPWEAAIGATIEVPTPGGKVQVTVPAGSQSGRKLRLKGRGIPGDPPGDFYLVLDVVLPPATSERGRQIYETMAREMAFDPRREMGS</sequence>
<dbReference type="Pfam" id="PF00226">
    <property type="entry name" value="DnaJ"/>
    <property type="match status" value="1"/>
</dbReference>
<dbReference type="SMART" id="SM00271">
    <property type="entry name" value="DnaJ"/>
    <property type="match status" value="1"/>
</dbReference>
<dbReference type="PROSITE" id="PS50076">
    <property type="entry name" value="DNAJ_2"/>
    <property type="match status" value="1"/>
</dbReference>
<dbReference type="SUPFAM" id="SSF46565">
    <property type="entry name" value="Chaperone J-domain"/>
    <property type="match status" value="1"/>
</dbReference>
<dbReference type="RefSeq" id="WP_378995853.1">
    <property type="nucleotide sequence ID" value="NZ_JBHSMT010000009.1"/>
</dbReference>
<accession>A0ABW0M916</accession>
<dbReference type="PRINTS" id="PR00625">
    <property type="entry name" value="JDOMAIN"/>
</dbReference>
<gene>
    <name evidence="3" type="ORF">ACFPM8_05565</name>
</gene>
<evidence type="ECO:0000259" key="2">
    <source>
        <dbReference type="PROSITE" id="PS50076"/>
    </source>
</evidence>
<dbReference type="Gene3D" id="1.10.287.110">
    <property type="entry name" value="DnaJ domain"/>
    <property type="match status" value="1"/>
</dbReference>
<dbReference type="InterPro" id="IPR036869">
    <property type="entry name" value="J_dom_sf"/>
</dbReference>
<dbReference type="InterPro" id="IPR001623">
    <property type="entry name" value="DnaJ_domain"/>
</dbReference>
<dbReference type="PANTHER" id="PTHR43096:SF52">
    <property type="entry name" value="DNAJ HOMOLOG 1, MITOCHONDRIAL-RELATED"/>
    <property type="match status" value="1"/>
</dbReference>
<evidence type="ECO:0000256" key="1">
    <source>
        <dbReference type="ARBA" id="ARBA00023186"/>
    </source>
</evidence>